<keyword evidence="2" id="KW-0732">Signal</keyword>
<feature type="region of interest" description="Disordered" evidence="1">
    <location>
        <begin position="299"/>
        <end position="349"/>
    </location>
</feature>
<reference evidence="3 4" key="1">
    <citation type="submission" date="2024-02" db="EMBL/GenBank/DDBJ databases">
        <title>Rhodopirellula caenicola NBRC 110016.</title>
        <authorList>
            <person name="Ichikawa N."/>
            <person name="Katano-Makiyama Y."/>
            <person name="Hidaka K."/>
        </authorList>
    </citation>
    <scope>NUCLEOTIDE SEQUENCE [LARGE SCALE GENOMIC DNA]</scope>
    <source>
        <strain evidence="3 4">NBRC 110016</strain>
    </source>
</reference>
<accession>A0ABP9W2W2</accession>
<evidence type="ECO:0000313" key="3">
    <source>
        <dbReference type="EMBL" id="GAA5510248.1"/>
    </source>
</evidence>
<evidence type="ECO:0000256" key="2">
    <source>
        <dbReference type="SAM" id="SignalP"/>
    </source>
</evidence>
<dbReference type="EMBL" id="BAABRO010000020">
    <property type="protein sequence ID" value="GAA5510248.1"/>
    <property type="molecule type" value="Genomic_DNA"/>
</dbReference>
<feature type="compositionally biased region" description="Basic and acidic residues" evidence="1">
    <location>
        <begin position="317"/>
        <end position="328"/>
    </location>
</feature>
<comment type="caution">
    <text evidence="3">The sequence shown here is derived from an EMBL/GenBank/DDBJ whole genome shotgun (WGS) entry which is preliminary data.</text>
</comment>
<keyword evidence="4" id="KW-1185">Reference proteome</keyword>
<feature type="compositionally biased region" description="Polar residues" evidence="1">
    <location>
        <begin position="329"/>
        <end position="338"/>
    </location>
</feature>
<proteinExistence type="predicted"/>
<feature type="signal peptide" evidence="2">
    <location>
        <begin position="1"/>
        <end position="23"/>
    </location>
</feature>
<evidence type="ECO:0000313" key="4">
    <source>
        <dbReference type="Proteomes" id="UP001416858"/>
    </source>
</evidence>
<protein>
    <submittedName>
        <fullName evidence="3">Uncharacterized protein</fullName>
    </submittedName>
</protein>
<organism evidence="3 4">
    <name type="scientific">Novipirellula caenicola</name>
    <dbReference type="NCBI Taxonomy" id="1536901"/>
    <lineage>
        <taxon>Bacteria</taxon>
        <taxon>Pseudomonadati</taxon>
        <taxon>Planctomycetota</taxon>
        <taxon>Planctomycetia</taxon>
        <taxon>Pirellulales</taxon>
        <taxon>Pirellulaceae</taxon>
        <taxon>Novipirellula</taxon>
    </lineage>
</organism>
<name>A0ABP9W2W2_9BACT</name>
<gene>
    <name evidence="3" type="ORF">Rcae01_05754</name>
</gene>
<feature type="chain" id="PRO_5046022488" evidence="2">
    <location>
        <begin position="24"/>
        <end position="349"/>
    </location>
</feature>
<sequence length="349" mass="38818">MTLFRTLAPLLGLSVLMVTSANAQHFGGHRIIHSQPTCWTVPTYRTILPPPVIHHSPSLCYCGHPSTPHPHGHCHVVHPPCTHCGHYPCRCHSHHPHCSHCGHYPCTCHHHDPCSHCGHYPCNCDCNHCLDCEIRMSHHCDRRTCSKTPIHVKIIGRIPRIDEETNCYVTKIDFQAPTKVPYVISKTHRCVEIGKRAITCLPGCTFSLCVPINECCENVLTCELRNKTMNLRAWKRNNGTYDVYVLNQASGPFSAGGMPEKWLVMHCATKSQVESKFPEVQVTARDGKPVSERVVLNRRVPQSTSADTEMEFVVSQPDEKTAADEDKPSVTSRAATATPQPPLAGLAAQ</sequence>
<evidence type="ECO:0000256" key="1">
    <source>
        <dbReference type="SAM" id="MobiDB-lite"/>
    </source>
</evidence>
<dbReference type="Proteomes" id="UP001416858">
    <property type="component" value="Unassembled WGS sequence"/>
</dbReference>